<evidence type="ECO:0000259" key="5">
    <source>
        <dbReference type="Pfam" id="PF00111"/>
    </source>
</evidence>
<keyword evidence="7" id="KW-1185">Reference proteome</keyword>
<evidence type="ECO:0000313" key="6">
    <source>
        <dbReference type="EMBL" id="KAB2612869.1"/>
    </source>
</evidence>
<dbReference type="EMBL" id="SMOL01000458">
    <property type="protein sequence ID" value="KAB2612869.1"/>
    <property type="molecule type" value="Genomic_DNA"/>
</dbReference>
<dbReference type="GO" id="GO:0051537">
    <property type="term" value="F:2 iron, 2 sulfur cluster binding"/>
    <property type="evidence" value="ECO:0007669"/>
    <property type="project" value="UniProtKB-KW"/>
</dbReference>
<dbReference type="InterPro" id="IPR036010">
    <property type="entry name" value="2Fe-2S_ferredoxin-like_sf"/>
</dbReference>
<dbReference type="PANTHER" id="PTHR23426:SF27">
    <property type="entry name" value="PHOTOSYNTHETIC NDH SUBUNIT OF SUBCOMPLEX B 3, CHLOROPLASTIC"/>
    <property type="match status" value="1"/>
</dbReference>
<dbReference type="GO" id="GO:0046872">
    <property type="term" value="F:metal ion binding"/>
    <property type="evidence" value="ECO:0007669"/>
    <property type="project" value="UniProtKB-KW"/>
</dbReference>
<accession>A0A5N5GBN0</accession>
<feature type="domain" description="2Fe-2S ferredoxin-type" evidence="5">
    <location>
        <begin position="142"/>
        <end position="190"/>
    </location>
</feature>
<dbReference type="Pfam" id="PF00111">
    <property type="entry name" value="Fer2"/>
    <property type="match status" value="1"/>
</dbReference>
<reference evidence="6 7" key="1">
    <citation type="submission" date="2019-09" db="EMBL/GenBank/DDBJ databases">
        <authorList>
            <person name="Ou C."/>
        </authorList>
    </citation>
    <scope>NUCLEOTIDE SEQUENCE [LARGE SCALE GENOMIC DNA]</scope>
    <source>
        <strain evidence="6">S2</strain>
        <tissue evidence="6">Leaf</tissue>
    </source>
</reference>
<dbReference type="Proteomes" id="UP000327157">
    <property type="component" value="Chromosome 9"/>
</dbReference>
<gene>
    <name evidence="6" type="ORF">D8674_035185</name>
</gene>
<keyword evidence="3" id="KW-0408">Iron</keyword>
<dbReference type="OrthoDB" id="5987010at2759"/>
<protein>
    <recommendedName>
        <fullName evidence="5">2Fe-2S ferredoxin-type domain-containing protein</fullName>
    </recommendedName>
</protein>
<dbReference type="CDD" id="cd00207">
    <property type="entry name" value="fer2"/>
    <property type="match status" value="1"/>
</dbReference>
<reference evidence="6 7" key="3">
    <citation type="submission" date="2019-11" db="EMBL/GenBank/DDBJ databases">
        <title>A de novo genome assembly of a pear dwarfing rootstock.</title>
        <authorList>
            <person name="Wang F."/>
            <person name="Wang J."/>
            <person name="Li S."/>
            <person name="Zhang Y."/>
            <person name="Fang M."/>
            <person name="Ma L."/>
            <person name="Zhao Y."/>
            <person name="Jiang S."/>
        </authorList>
    </citation>
    <scope>NUCLEOTIDE SEQUENCE [LARGE SCALE GENOMIC DNA]</scope>
    <source>
        <strain evidence="6">S2</strain>
        <tissue evidence="6">Leaf</tissue>
    </source>
</reference>
<dbReference type="GO" id="GO:0009535">
    <property type="term" value="C:chloroplast thylakoid membrane"/>
    <property type="evidence" value="ECO:0007669"/>
    <property type="project" value="TreeGrafter"/>
</dbReference>
<proteinExistence type="predicted"/>
<evidence type="ECO:0000256" key="3">
    <source>
        <dbReference type="ARBA" id="ARBA00023004"/>
    </source>
</evidence>
<dbReference type="InterPro" id="IPR012675">
    <property type="entry name" value="Beta-grasp_dom_sf"/>
</dbReference>
<organism evidence="6 7">
    <name type="scientific">Pyrus ussuriensis x Pyrus communis</name>
    <dbReference type="NCBI Taxonomy" id="2448454"/>
    <lineage>
        <taxon>Eukaryota</taxon>
        <taxon>Viridiplantae</taxon>
        <taxon>Streptophyta</taxon>
        <taxon>Embryophyta</taxon>
        <taxon>Tracheophyta</taxon>
        <taxon>Spermatophyta</taxon>
        <taxon>Magnoliopsida</taxon>
        <taxon>eudicotyledons</taxon>
        <taxon>Gunneridae</taxon>
        <taxon>Pentapetalae</taxon>
        <taxon>rosids</taxon>
        <taxon>fabids</taxon>
        <taxon>Rosales</taxon>
        <taxon>Rosaceae</taxon>
        <taxon>Amygdaloideae</taxon>
        <taxon>Maleae</taxon>
        <taxon>Pyrus</taxon>
    </lineage>
</organism>
<dbReference type="SUPFAM" id="SSF54292">
    <property type="entry name" value="2Fe-2S ferredoxin-like"/>
    <property type="match status" value="1"/>
</dbReference>
<dbReference type="InterPro" id="IPR001041">
    <property type="entry name" value="2Fe-2S_ferredoxin-type"/>
</dbReference>
<dbReference type="Gene3D" id="3.10.20.30">
    <property type="match status" value="1"/>
</dbReference>
<dbReference type="InterPro" id="IPR001055">
    <property type="entry name" value="Adrenodoxin-like"/>
</dbReference>
<keyword evidence="2" id="KW-0479">Metal-binding</keyword>
<evidence type="ECO:0000256" key="2">
    <source>
        <dbReference type="ARBA" id="ARBA00022723"/>
    </source>
</evidence>
<keyword evidence="1" id="KW-0001">2Fe-2S</keyword>
<evidence type="ECO:0000256" key="4">
    <source>
        <dbReference type="ARBA" id="ARBA00023014"/>
    </source>
</evidence>
<reference evidence="7" key="2">
    <citation type="submission" date="2019-10" db="EMBL/GenBank/DDBJ databases">
        <title>A de novo genome assembly of a pear dwarfing rootstock.</title>
        <authorList>
            <person name="Wang F."/>
            <person name="Wang J."/>
            <person name="Li S."/>
            <person name="Zhang Y."/>
            <person name="Fang M."/>
            <person name="Ma L."/>
            <person name="Zhao Y."/>
            <person name="Jiang S."/>
        </authorList>
    </citation>
    <scope>NUCLEOTIDE SEQUENCE [LARGE SCALE GENOMIC DNA]</scope>
</reference>
<dbReference type="GO" id="GO:0140647">
    <property type="term" value="P:P450-containing electron transport chain"/>
    <property type="evidence" value="ECO:0007669"/>
    <property type="project" value="InterPro"/>
</dbReference>
<dbReference type="GO" id="GO:0009055">
    <property type="term" value="F:electron transfer activity"/>
    <property type="evidence" value="ECO:0007669"/>
    <property type="project" value="TreeGrafter"/>
</dbReference>
<dbReference type="AlphaFoldDB" id="A0A5N5GBN0"/>
<comment type="caution">
    <text evidence="6">The sequence shown here is derived from an EMBL/GenBank/DDBJ whole genome shotgun (WGS) entry which is preliminary data.</text>
</comment>
<evidence type="ECO:0000256" key="1">
    <source>
        <dbReference type="ARBA" id="ARBA00022714"/>
    </source>
</evidence>
<dbReference type="PANTHER" id="PTHR23426">
    <property type="entry name" value="FERREDOXIN/ADRENODOXIN"/>
    <property type="match status" value="1"/>
</dbReference>
<name>A0A5N5GBN0_9ROSA</name>
<evidence type="ECO:0000313" key="7">
    <source>
        <dbReference type="Proteomes" id="UP000327157"/>
    </source>
</evidence>
<sequence length="225" mass="24915">MIQIIHPIHSTSTNTPQLLSIQNISKMVTLQLSSCGSSFCFLPFNLINSNITSSHSTLRPSKPLTSFSRAKIRAVSTSQESQSEAVQPQQPPSVDFAFVNSVLLPDQTPDVHLRQACGGQKLRNIMLDSNIDLYGPYSRVLLNCAGGGTCGTCMVEIVQGKELLTPRTDKEKEHLKKKPKNWRLACQTTVGKPDSRGLVVVQQLPEWKAHEWKYEEVLVDPSQSS</sequence>
<keyword evidence="4" id="KW-0411">Iron-sulfur</keyword>